<keyword evidence="4" id="KW-1185">Reference proteome</keyword>
<dbReference type="AlphaFoldDB" id="A0A172TZF5"/>
<keyword evidence="1" id="KW-0732">Signal</keyword>
<dbReference type="InterPro" id="IPR001466">
    <property type="entry name" value="Beta-lactam-related"/>
</dbReference>
<dbReference type="OrthoDB" id="9793489at2"/>
<dbReference type="RefSeq" id="WP_066406294.1">
    <property type="nucleotide sequence ID" value="NZ_CP011390.1"/>
</dbReference>
<dbReference type="PANTHER" id="PTHR46825">
    <property type="entry name" value="D-ALANYL-D-ALANINE-CARBOXYPEPTIDASE/ENDOPEPTIDASE AMPH"/>
    <property type="match status" value="1"/>
</dbReference>
<dbReference type="InterPro" id="IPR050491">
    <property type="entry name" value="AmpC-like"/>
</dbReference>
<dbReference type="Proteomes" id="UP000077177">
    <property type="component" value="Chromosome"/>
</dbReference>
<dbReference type="Gene3D" id="3.40.710.10">
    <property type="entry name" value="DD-peptidase/beta-lactamase superfamily"/>
    <property type="match status" value="1"/>
</dbReference>
<name>A0A172TZF5_9BACT</name>
<organism evidence="3 4">
    <name type="scientific">Flavisolibacter tropicus</name>
    <dbReference type="NCBI Taxonomy" id="1492898"/>
    <lineage>
        <taxon>Bacteria</taxon>
        <taxon>Pseudomonadati</taxon>
        <taxon>Bacteroidota</taxon>
        <taxon>Chitinophagia</taxon>
        <taxon>Chitinophagales</taxon>
        <taxon>Chitinophagaceae</taxon>
        <taxon>Flavisolibacter</taxon>
    </lineage>
</organism>
<dbReference type="PANTHER" id="PTHR46825:SF9">
    <property type="entry name" value="BETA-LACTAMASE-RELATED DOMAIN-CONTAINING PROTEIN"/>
    <property type="match status" value="1"/>
</dbReference>
<sequence length="383" mass="42907">MKKKQMPKNKNGQFYFSLFTTLLLLLCFIAPSTICHAQPKEKEVRVFLNNLMQKEHIPGLAYAVVRDGKIETIGTLGKAHIGFNQNVTKNTAFQLASCSKIYCALLLGKLFDNKFLQPNQTLDELIDSVPVEWKKITVQQLAAHQSGIKIANFSKAQNSSMAYKLAAQMPLEYEPGSRDFYVSSDYWVLQYVIEKVTGLTYFNALKKYVLEPLTLNHTYVNNPNIGDLSDFDIIPEQAQEYHWFKKDSTLRINQMWFGATGYSAGGIYSSIENVAKTATLFDKGDFLSAKTKELLSNPVMLTNGKAGSFGLGLIITPDYQGHKLIEHSGGPALADFVRFDKEKLTFIVLTNNRGVYPYLAKALATLYIDGLEMPTLPKGYTAD</sequence>
<evidence type="ECO:0000313" key="4">
    <source>
        <dbReference type="Proteomes" id="UP000077177"/>
    </source>
</evidence>
<protein>
    <recommendedName>
        <fullName evidence="2">Beta-lactamase-related domain-containing protein</fullName>
    </recommendedName>
</protein>
<feature type="signal peptide" evidence="1">
    <location>
        <begin position="1"/>
        <end position="37"/>
    </location>
</feature>
<accession>A0A172TZF5</accession>
<feature type="chain" id="PRO_5008001447" description="Beta-lactamase-related domain-containing protein" evidence="1">
    <location>
        <begin position="38"/>
        <end position="383"/>
    </location>
</feature>
<dbReference type="Pfam" id="PF00144">
    <property type="entry name" value="Beta-lactamase"/>
    <property type="match status" value="1"/>
</dbReference>
<dbReference type="PATRIC" id="fig|1492898.3.peg.3943"/>
<proteinExistence type="predicted"/>
<reference evidence="3 4" key="2">
    <citation type="journal article" date="2016" name="Int. J. Syst. Evol. Microbiol.">
        <title>Flavisolibacter tropicus sp. nov., isolated from tropical soil.</title>
        <authorList>
            <person name="Lee J.J."/>
            <person name="Kang M.S."/>
            <person name="Kim G.S."/>
            <person name="Lee C.S."/>
            <person name="Lim S."/>
            <person name="Lee J."/>
            <person name="Roh S.H."/>
            <person name="Kang H."/>
            <person name="Ha J.M."/>
            <person name="Bae S."/>
            <person name="Jung H.Y."/>
            <person name="Kim M.K."/>
        </authorList>
    </citation>
    <scope>NUCLEOTIDE SEQUENCE [LARGE SCALE GENOMIC DNA]</scope>
    <source>
        <strain evidence="3 4">LCS9</strain>
    </source>
</reference>
<dbReference type="KEGG" id="fla:SY85_18140"/>
<reference evidence="4" key="1">
    <citation type="submission" date="2015-01" db="EMBL/GenBank/DDBJ databases">
        <title>Flavisolibacter sp./LCS9/ whole genome sequencing.</title>
        <authorList>
            <person name="Kim M.K."/>
            <person name="Srinivasan S."/>
            <person name="Lee J.-J."/>
        </authorList>
    </citation>
    <scope>NUCLEOTIDE SEQUENCE [LARGE SCALE GENOMIC DNA]</scope>
    <source>
        <strain evidence="4">LCS9</strain>
    </source>
</reference>
<evidence type="ECO:0000259" key="2">
    <source>
        <dbReference type="Pfam" id="PF00144"/>
    </source>
</evidence>
<evidence type="ECO:0000313" key="3">
    <source>
        <dbReference type="EMBL" id="ANE52127.1"/>
    </source>
</evidence>
<dbReference type="SUPFAM" id="SSF56601">
    <property type="entry name" value="beta-lactamase/transpeptidase-like"/>
    <property type="match status" value="1"/>
</dbReference>
<gene>
    <name evidence="3" type="ORF">SY85_18140</name>
</gene>
<dbReference type="EMBL" id="CP011390">
    <property type="protein sequence ID" value="ANE52127.1"/>
    <property type="molecule type" value="Genomic_DNA"/>
</dbReference>
<evidence type="ECO:0000256" key="1">
    <source>
        <dbReference type="SAM" id="SignalP"/>
    </source>
</evidence>
<feature type="domain" description="Beta-lactamase-related" evidence="2">
    <location>
        <begin position="49"/>
        <end position="354"/>
    </location>
</feature>
<dbReference type="STRING" id="1492898.SY85_18140"/>
<dbReference type="InterPro" id="IPR012338">
    <property type="entry name" value="Beta-lactam/transpept-like"/>
</dbReference>